<dbReference type="PANTHER" id="PTHR42717:SF1">
    <property type="entry name" value="IMIDAZOLONEPROPIONASE AND RELATED AMIDOHYDROLASES"/>
    <property type="match status" value="1"/>
</dbReference>
<dbReference type="Gene3D" id="3.20.20.140">
    <property type="entry name" value="Metal-dependent hydrolases"/>
    <property type="match status" value="1"/>
</dbReference>
<proteinExistence type="predicted"/>
<accession>A0ABD4W3N6</accession>
<comment type="caution">
    <text evidence="1">The sequence shown here is derived from an EMBL/GenBank/DDBJ whole genome shotgun (WGS) entry which is preliminary data.</text>
</comment>
<dbReference type="RefSeq" id="WP_206351343.1">
    <property type="nucleotide sequence ID" value="NZ_BNIA01000055.1"/>
</dbReference>
<name>A0ABD4W3N6_9LACO</name>
<evidence type="ECO:0000313" key="2">
    <source>
        <dbReference type="Proteomes" id="UP001213083"/>
    </source>
</evidence>
<evidence type="ECO:0000313" key="1">
    <source>
        <dbReference type="EMBL" id="MDA3783217.1"/>
    </source>
</evidence>
<dbReference type="EMBL" id="JAQIEV010000050">
    <property type="protein sequence ID" value="MDA3783217.1"/>
    <property type="molecule type" value="Genomic_DNA"/>
</dbReference>
<protein>
    <recommendedName>
        <fullName evidence="3">Dihydroorotase</fullName>
    </recommendedName>
</protein>
<dbReference type="InterPro" id="IPR032466">
    <property type="entry name" value="Metal_Hydrolase"/>
</dbReference>
<dbReference type="Proteomes" id="UP001213083">
    <property type="component" value="Unassembled WGS sequence"/>
</dbReference>
<gene>
    <name evidence="1" type="ORF">PF593_08790</name>
</gene>
<dbReference type="SUPFAM" id="SSF51556">
    <property type="entry name" value="Metallo-dependent hydrolases"/>
    <property type="match status" value="1"/>
</dbReference>
<dbReference type="InterPro" id="IPR020043">
    <property type="entry name" value="Deacetylase_Atu3266-like"/>
</dbReference>
<dbReference type="AlphaFoldDB" id="A0ABD4W3N6"/>
<dbReference type="PANTHER" id="PTHR42717">
    <property type="entry name" value="DIHYDROOROTASE-RELATED"/>
    <property type="match status" value="1"/>
</dbReference>
<sequence length="197" mass="21871">MIDLYVKNGKGVDVQPRFYQAITAKKAIDLENKSFVSAGWVDDHVHVYEKMTLYYDTPDLDGVDAGVTTIIDAGSTGADNLPDFYQITWDTKTNVFAMCNISKTGIVAQDELGDLSRVQGDLVREMIEQYSEFVVGIKVRMSKPVVGNNGITPLRLAKEIQAANKNIPLMVHIGTNPPELSDIFALLQQGYSITHWM</sequence>
<reference evidence="1 2" key="1">
    <citation type="submission" date="2023-01" db="EMBL/GenBank/DDBJ databases">
        <title>Sequencing of the bacterial strains from artisanal fermented milk Matsoni.</title>
        <authorList>
            <person name="Rozman V."/>
            <person name="Accetto T."/>
            <person name="Bogovic Matijasic B."/>
        </authorList>
    </citation>
    <scope>NUCLEOTIDE SEQUENCE [LARGE SCALE GENOMIC DNA]</scope>
    <source>
        <strain evidence="2">lbl143</strain>
    </source>
</reference>
<organism evidence="1 2">
    <name type="scientific">Lactobacillus delbrueckii</name>
    <dbReference type="NCBI Taxonomy" id="1584"/>
    <lineage>
        <taxon>Bacteria</taxon>
        <taxon>Bacillati</taxon>
        <taxon>Bacillota</taxon>
        <taxon>Bacilli</taxon>
        <taxon>Lactobacillales</taxon>
        <taxon>Lactobacillaceae</taxon>
        <taxon>Lactobacillus</taxon>
    </lineage>
</organism>
<evidence type="ECO:0008006" key="3">
    <source>
        <dbReference type="Google" id="ProtNLM"/>
    </source>
</evidence>